<reference evidence="3" key="1">
    <citation type="journal article" date="2019" name="Int. J. Syst. Evol. Microbiol.">
        <title>The Global Catalogue of Microorganisms (GCM) 10K type strain sequencing project: providing services to taxonomists for standard genome sequencing and annotation.</title>
        <authorList>
            <consortium name="The Broad Institute Genomics Platform"/>
            <consortium name="The Broad Institute Genome Sequencing Center for Infectious Disease"/>
            <person name="Wu L."/>
            <person name="Ma J."/>
        </authorList>
    </citation>
    <scope>NUCLEOTIDE SEQUENCE [LARGE SCALE GENOMIC DNA]</scope>
    <source>
        <strain evidence="3">JCM 12165</strain>
    </source>
</reference>
<proteinExistence type="predicted"/>
<feature type="region of interest" description="Disordered" evidence="1">
    <location>
        <begin position="394"/>
        <end position="416"/>
    </location>
</feature>
<protein>
    <submittedName>
        <fullName evidence="2">Uncharacterized protein</fullName>
    </submittedName>
</protein>
<feature type="region of interest" description="Disordered" evidence="1">
    <location>
        <begin position="1"/>
        <end position="20"/>
    </location>
</feature>
<sequence>MTRAAVYLPDPRGGSEGRCGPGRLGEVELDVLELGSAQVVLPEATVRDERGGALFTGDGLGRGLVFDPSAGGGPLAGAAADRAARAFGVVNVAFHTQRALRYVSGLLGHPLPHLLVRIGTHEQPRRWAGGHYRLPDQGVGADPDAASPAGEVHLGGGAGFVATSDTDRYFRAPAHNPAIVCHEVGHHVCRHTADFRLNRLRPPGQQANKKIALDEGTADVITAMLLGTPDIYGWHRHNIPQTEQRRRKLDPRWTMAHFRGGPHSDPHADGTVWASACWSARQRVTDTGADPTRFDTLLLRGLELAGRDNPAGLIDDAVRERRHFSRLMAAMAQADPALAPDVLGAMAGHGIHLGVSNNDLCRAARTNPQPTGGRMSSGLLSSFETGHQRCARMNPLTQKLDPEESAPMTQDRRYLT</sequence>
<accession>A0ABW4FX10</accession>
<dbReference type="SUPFAM" id="SSF55486">
    <property type="entry name" value="Metalloproteases ('zincins'), catalytic domain"/>
    <property type="match status" value="1"/>
</dbReference>
<evidence type="ECO:0000313" key="3">
    <source>
        <dbReference type="Proteomes" id="UP001597145"/>
    </source>
</evidence>
<comment type="caution">
    <text evidence="2">The sequence shown here is derived from an EMBL/GenBank/DDBJ whole genome shotgun (WGS) entry which is preliminary data.</text>
</comment>
<organism evidence="2 3">
    <name type="scientific">Pseudonocardia aurantiaca</name>
    <dbReference type="NCBI Taxonomy" id="75290"/>
    <lineage>
        <taxon>Bacteria</taxon>
        <taxon>Bacillati</taxon>
        <taxon>Actinomycetota</taxon>
        <taxon>Actinomycetes</taxon>
        <taxon>Pseudonocardiales</taxon>
        <taxon>Pseudonocardiaceae</taxon>
        <taxon>Pseudonocardia</taxon>
    </lineage>
</organism>
<evidence type="ECO:0000256" key="1">
    <source>
        <dbReference type="SAM" id="MobiDB-lite"/>
    </source>
</evidence>
<gene>
    <name evidence="2" type="ORF">ACFSCY_36720</name>
</gene>
<keyword evidence="3" id="KW-1185">Reference proteome</keyword>
<dbReference type="EMBL" id="JBHUCP010000048">
    <property type="protein sequence ID" value="MFD1534969.1"/>
    <property type="molecule type" value="Genomic_DNA"/>
</dbReference>
<evidence type="ECO:0000313" key="2">
    <source>
        <dbReference type="EMBL" id="MFD1534969.1"/>
    </source>
</evidence>
<name>A0ABW4FX10_9PSEU</name>
<dbReference type="Proteomes" id="UP001597145">
    <property type="component" value="Unassembled WGS sequence"/>
</dbReference>
<dbReference type="RefSeq" id="WP_343972939.1">
    <property type="nucleotide sequence ID" value="NZ_BAAAJG010000003.1"/>
</dbReference>